<dbReference type="EMBL" id="APKE01000026">
    <property type="protein sequence ID" value="KAF0675458.1"/>
    <property type="molecule type" value="Genomic_DNA"/>
</dbReference>
<evidence type="ECO:0000313" key="3">
    <source>
        <dbReference type="Proteomes" id="UP000698242"/>
    </source>
</evidence>
<feature type="transmembrane region" description="Helical" evidence="1">
    <location>
        <begin position="52"/>
        <end position="73"/>
    </location>
</feature>
<accession>A0A921NXR5</accession>
<evidence type="ECO:0008006" key="4">
    <source>
        <dbReference type="Google" id="ProtNLM"/>
    </source>
</evidence>
<dbReference type="OrthoDB" id="7862849at2"/>
<keyword evidence="1" id="KW-0472">Membrane</keyword>
<dbReference type="InterPro" id="IPR018919">
    <property type="entry name" value="DUF2484"/>
</dbReference>
<reference evidence="2" key="1">
    <citation type="submission" date="2013-03" db="EMBL/GenBank/DDBJ databases">
        <title>Genome Sequence of the Profundibacterium mesophilum strain KAUST100406-0324T from Red Sea, a novel genus in the family Rhodobacteraceae.</title>
        <authorList>
            <person name="Essack M."/>
            <person name="Alam I."/>
            <person name="Lafi F."/>
            <person name="Alawi W."/>
            <person name="Kamanu F."/>
            <person name="Al-Suwailem A."/>
            <person name="Lee O.O."/>
            <person name="Xu Y."/>
            <person name="Bajic V."/>
            <person name="Qian P.-Y."/>
            <person name="Archer J."/>
        </authorList>
    </citation>
    <scope>NUCLEOTIDE SEQUENCE</scope>
    <source>
        <strain evidence="2">KAUST100406-0324</strain>
    </source>
</reference>
<comment type="caution">
    <text evidence="2">The sequence shown here is derived from an EMBL/GenBank/DDBJ whole genome shotgun (WGS) entry which is preliminary data.</text>
</comment>
<name>A0A921NXR5_9RHOB</name>
<evidence type="ECO:0000256" key="1">
    <source>
        <dbReference type="SAM" id="Phobius"/>
    </source>
</evidence>
<keyword evidence="1" id="KW-1133">Transmembrane helix</keyword>
<gene>
    <name evidence="2" type="ORF">PMES_02349</name>
</gene>
<dbReference type="Pfam" id="PF10658">
    <property type="entry name" value="DUF2484"/>
    <property type="match status" value="1"/>
</dbReference>
<protein>
    <recommendedName>
        <fullName evidence="4">DUF2484 family protein</fullName>
    </recommendedName>
</protein>
<keyword evidence="1" id="KW-0812">Transmembrane</keyword>
<keyword evidence="3" id="KW-1185">Reference proteome</keyword>
<dbReference type="Proteomes" id="UP000698242">
    <property type="component" value="Unassembled WGS sequence"/>
</dbReference>
<dbReference type="AlphaFoldDB" id="A0A921NXR5"/>
<dbReference type="RefSeq" id="WP_159965854.1">
    <property type="nucleotide sequence ID" value="NZ_APKE01000026.1"/>
</dbReference>
<evidence type="ECO:0000313" key="2">
    <source>
        <dbReference type="EMBL" id="KAF0675458.1"/>
    </source>
</evidence>
<organism evidence="2 3">
    <name type="scientific">Profundibacterium mesophilum KAUST100406-0324</name>
    <dbReference type="NCBI Taxonomy" id="1037889"/>
    <lineage>
        <taxon>Bacteria</taxon>
        <taxon>Pseudomonadati</taxon>
        <taxon>Pseudomonadota</taxon>
        <taxon>Alphaproteobacteria</taxon>
        <taxon>Rhodobacterales</taxon>
        <taxon>Roseobacteraceae</taxon>
        <taxon>Profundibacterium</taxon>
    </lineage>
</organism>
<proteinExistence type="predicted"/>
<sequence length="92" mass="9803">MTPSLIAACVWMITANVAALMPSRHGHWPAAIALMTVGLPLLGWTVLQNGPWIGLLVLGCGASLLRWPLYYGLRRVLRPRQGGAAAPAFAAE</sequence>